<evidence type="ECO:0000313" key="2">
    <source>
        <dbReference type="EMBL" id="CAE6440542.1"/>
    </source>
</evidence>
<reference evidence="2" key="1">
    <citation type="submission" date="2021-01" db="EMBL/GenBank/DDBJ databases">
        <authorList>
            <person name="Kaushik A."/>
        </authorList>
    </citation>
    <scope>NUCLEOTIDE SEQUENCE</scope>
    <source>
        <strain evidence="2">AG1-1C</strain>
    </source>
</reference>
<evidence type="ECO:0000313" key="3">
    <source>
        <dbReference type="Proteomes" id="UP000663846"/>
    </source>
</evidence>
<gene>
    <name evidence="2" type="ORF">RDB_LOCUS128493</name>
</gene>
<comment type="caution">
    <text evidence="2">The sequence shown here is derived from an EMBL/GenBank/DDBJ whole genome shotgun (WGS) entry which is preliminary data.</text>
</comment>
<organism evidence="2 3">
    <name type="scientific">Rhizoctonia solani</name>
    <dbReference type="NCBI Taxonomy" id="456999"/>
    <lineage>
        <taxon>Eukaryota</taxon>
        <taxon>Fungi</taxon>
        <taxon>Dikarya</taxon>
        <taxon>Basidiomycota</taxon>
        <taxon>Agaricomycotina</taxon>
        <taxon>Agaricomycetes</taxon>
        <taxon>Cantharellales</taxon>
        <taxon>Ceratobasidiaceae</taxon>
        <taxon>Rhizoctonia</taxon>
    </lineage>
</organism>
<evidence type="ECO:0000256" key="1">
    <source>
        <dbReference type="SAM" id="MobiDB-lite"/>
    </source>
</evidence>
<name>A0A8H2Y1W0_9AGAM</name>
<dbReference type="EMBL" id="CAJMWS010000389">
    <property type="protein sequence ID" value="CAE6440542.1"/>
    <property type="molecule type" value="Genomic_DNA"/>
</dbReference>
<protein>
    <submittedName>
        <fullName evidence="2">Uncharacterized protein</fullName>
    </submittedName>
</protein>
<feature type="compositionally biased region" description="Low complexity" evidence="1">
    <location>
        <begin position="18"/>
        <end position="57"/>
    </location>
</feature>
<proteinExistence type="predicted"/>
<sequence length="229" mass="25544">MPMLTRKMVIQQQMARNVSRATTPSTPSSHSTSPVSSLSSSPASTSSSRSRSPVQPSQGQMTPNKCWIPTLDEVSRADPDERAQIFARLAREAGHDARQTAPRTPERRVKAIATRYSSVKPSDYSSVEIGAMALEPLRLSEEQPIEHLEFWTPEEGSDLYDPGMMEINDQMLPSEWIVEVPDSPITSSFSMSHGTISEEVIAGWTKEDVEMETIYNPIQDRLRKMGYSI</sequence>
<dbReference type="Proteomes" id="UP000663846">
    <property type="component" value="Unassembled WGS sequence"/>
</dbReference>
<dbReference type="AlphaFoldDB" id="A0A8H2Y1W0"/>
<accession>A0A8H2Y1W0</accession>
<feature type="region of interest" description="Disordered" evidence="1">
    <location>
        <begin position="1"/>
        <end position="74"/>
    </location>
</feature>